<evidence type="ECO:0000256" key="1">
    <source>
        <dbReference type="ARBA" id="ARBA00023306"/>
    </source>
</evidence>
<accession>A0A7J7D4L3</accession>
<dbReference type="OrthoDB" id="6373236at2759"/>
<evidence type="ECO:0000256" key="3">
    <source>
        <dbReference type="SAM" id="MobiDB-lite"/>
    </source>
</evidence>
<feature type="compositionally biased region" description="Basic and acidic residues" evidence="3">
    <location>
        <begin position="68"/>
        <end position="81"/>
    </location>
</feature>
<dbReference type="GO" id="GO:0004861">
    <property type="term" value="F:cyclin-dependent protein serine/threonine kinase inhibitor activity"/>
    <property type="evidence" value="ECO:0007669"/>
    <property type="project" value="UniProtKB-UniRule"/>
</dbReference>
<dbReference type="FunCoup" id="A0A7J7D4L3">
    <property type="interactions" value="291"/>
</dbReference>
<evidence type="ECO:0000256" key="2">
    <source>
        <dbReference type="PIRNR" id="PIRNR017811"/>
    </source>
</evidence>
<dbReference type="GO" id="GO:0051726">
    <property type="term" value="P:regulation of cell cycle"/>
    <property type="evidence" value="ECO:0007669"/>
    <property type="project" value="InterPro"/>
</dbReference>
<dbReference type="GO" id="GO:0005634">
    <property type="term" value="C:nucleus"/>
    <property type="evidence" value="ECO:0007669"/>
    <property type="project" value="UniProtKB-UniRule"/>
</dbReference>
<evidence type="ECO:0000313" key="5">
    <source>
        <dbReference type="EMBL" id="KAF5741261.1"/>
    </source>
</evidence>
<protein>
    <recommendedName>
        <fullName evidence="2">Cyclin-dependent kinase inhibitor</fullName>
    </recommendedName>
</protein>
<organism evidence="5 6">
    <name type="scientific">Tripterygium wilfordii</name>
    <name type="common">Thunder God vine</name>
    <dbReference type="NCBI Taxonomy" id="458696"/>
    <lineage>
        <taxon>Eukaryota</taxon>
        <taxon>Viridiplantae</taxon>
        <taxon>Streptophyta</taxon>
        <taxon>Embryophyta</taxon>
        <taxon>Tracheophyta</taxon>
        <taxon>Spermatophyta</taxon>
        <taxon>Magnoliopsida</taxon>
        <taxon>eudicotyledons</taxon>
        <taxon>Gunneridae</taxon>
        <taxon>Pentapetalae</taxon>
        <taxon>rosids</taxon>
        <taxon>fabids</taxon>
        <taxon>Celastrales</taxon>
        <taxon>Celastraceae</taxon>
        <taxon>Tripterygium</taxon>
    </lineage>
</organism>
<dbReference type="InterPro" id="IPR044275">
    <property type="entry name" value="KRP"/>
</dbReference>
<gene>
    <name evidence="5" type="ORF">HS088_TW10G00257</name>
</gene>
<dbReference type="PANTHER" id="PTHR46776">
    <property type="entry name" value="CYCLIN-DEPENDENT KINASE INHIBITOR 4-RELATED"/>
    <property type="match status" value="1"/>
</dbReference>
<feature type="transmembrane region" description="Helical" evidence="4">
    <location>
        <begin position="170"/>
        <end position="195"/>
    </location>
</feature>
<feature type="compositionally biased region" description="Polar residues" evidence="3">
    <location>
        <begin position="105"/>
        <end position="132"/>
    </location>
</feature>
<dbReference type="InParanoid" id="A0A7J7D4L3"/>
<sequence>MGKYMKKSKIKGDVAVMEVGVRTRAKTLALQRLLQSQSPSPLVDSSSLCYLQLRSRRLEKPVPPPTCRDNHGARREIKKESKEGVEVSCGETCLDSGSKDRATRESTPCSLIRGTSNSVTPGSTSRWKSSVTANHRTQNDIQRNNPITHEVEEFFSYAEQQQQREFMEKYAALVPIIFLKWLWFILIGIALHYWLLNSY</sequence>
<keyword evidence="1" id="KW-0131">Cell cycle</keyword>
<feature type="region of interest" description="Disordered" evidence="3">
    <location>
        <begin position="60"/>
        <end position="81"/>
    </location>
</feature>
<keyword evidence="6" id="KW-1185">Reference proteome</keyword>
<proteinExistence type="inferred from homology"/>
<dbReference type="AlphaFoldDB" id="A0A7J7D4L3"/>
<keyword evidence="4" id="KW-0472">Membrane</keyword>
<name>A0A7J7D4L3_TRIWF</name>
<keyword evidence="4" id="KW-0812">Transmembrane</keyword>
<reference evidence="5 6" key="1">
    <citation type="journal article" date="2020" name="Nat. Commun.">
        <title>Genome of Tripterygium wilfordii and identification of cytochrome P450 involved in triptolide biosynthesis.</title>
        <authorList>
            <person name="Tu L."/>
            <person name="Su P."/>
            <person name="Zhang Z."/>
            <person name="Gao L."/>
            <person name="Wang J."/>
            <person name="Hu T."/>
            <person name="Zhou J."/>
            <person name="Zhang Y."/>
            <person name="Zhao Y."/>
            <person name="Liu Y."/>
            <person name="Song Y."/>
            <person name="Tong Y."/>
            <person name="Lu Y."/>
            <person name="Yang J."/>
            <person name="Xu C."/>
            <person name="Jia M."/>
            <person name="Peters R.J."/>
            <person name="Huang L."/>
            <person name="Gao W."/>
        </authorList>
    </citation>
    <scope>NUCLEOTIDE SEQUENCE [LARGE SCALE GENOMIC DNA]</scope>
    <source>
        <strain evidence="6">cv. XIE 37</strain>
        <tissue evidence="5">Leaf</tissue>
    </source>
</reference>
<evidence type="ECO:0000313" key="6">
    <source>
        <dbReference type="Proteomes" id="UP000593562"/>
    </source>
</evidence>
<feature type="region of interest" description="Disordered" evidence="3">
    <location>
        <begin position="93"/>
        <end position="132"/>
    </location>
</feature>
<comment type="caution">
    <text evidence="5">The sequence shown here is derived from an EMBL/GenBank/DDBJ whole genome shotgun (WGS) entry which is preliminary data.</text>
</comment>
<dbReference type="Proteomes" id="UP000593562">
    <property type="component" value="Unassembled WGS sequence"/>
</dbReference>
<comment type="similarity">
    <text evidence="2">Belongs to the CDI family. ICK/KRP subfamily.</text>
</comment>
<dbReference type="EMBL" id="JAAARO010000010">
    <property type="protein sequence ID" value="KAF5741261.1"/>
    <property type="molecule type" value="Genomic_DNA"/>
</dbReference>
<evidence type="ECO:0000256" key="4">
    <source>
        <dbReference type="SAM" id="Phobius"/>
    </source>
</evidence>
<keyword evidence="2" id="KW-0649">Protein kinase inhibitor</keyword>
<dbReference type="PIRSF" id="PIRSF017811">
    <property type="entry name" value="CDK_inhib_pln"/>
    <property type="match status" value="1"/>
</dbReference>
<keyword evidence="4" id="KW-1133">Transmembrane helix</keyword>